<protein>
    <submittedName>
        <fullName evidence="1">Uncharacterized protein</fullName>
    </submittedName>
</protein>
<evidence type="ECO:0000313" key="2">
    <source>
        <dbReference type="Proteomes" id="UP000187455"/>
    </source>
</evidence>
<dbReference type="EMBL" id="LSSL01007703">
    <property type="protein sequence ID" value="OLY77747.1"/>
    <property type="molecule type" value="Genomic_DNA"/>
</dbReference>
<evidence type="ECO:0000313" key="1">
    <source>
        <dbReference type="EMBL" id="OLY77747.1"/>
    </source>
</evidence>
<proteinExistence type="predicted"/>
<accession>A0A1R0GLH7</accession>
<name>A0A1R0GLH7_9FUNG</name>
<gene>
    <name evidence="1" type="ORF">AYI68_g8222</name>
</gene>
<sequence>MDSVDNEIPDGLYYGCSICDIEFRRTPFTFIGHVVEHHPYMDICPYDSCRLKFPTVTQMAQHVLIDHYGYL</sequence>
<dbReference type="AlphaFoldDB" id="A0A1R0GLH7"/>
<keyword evidence="2" id="KW-1185">Reference proteome</keyword>
<organism evidence="1 2">
    <name type="scientific">Smittium mucronatum</name>
    <dbReference type="NCBI Taxonomy" id="133383"/>
    <lineage>
        <taxon>Eukaryota</taxon>
        <taxon>Fungi</taxon>
        <taxon>Fungi incertae sedis</taxon>
        <taxon>Zoopagomycota</taxon>
        <taxon>Kickxellomycotina</taxon>
        <taxon>Harpellomycetes</taxon>
        <taxon>Harpellales</taxon>
        <taxon>Legeriomycetaceae</taxon>
        <taxon>Smittium</taxon>
    </lineage>
</organism>
<dbReference type="Proteomes" id="UP000187455">
    <property type="component" value="Unassembled WGS sequence"/>
</dbReference>
<dbReference type="OrthoDB" id="6077919at2759"/>
<reference evidence="1 2" key="1">
    <citation type="journal article" date="2016" name="Mol. Biol. Evol.">
        <title>Genome-Wide Survey of Gut Fungi (Harpellales) Reveals the First Horizontally Transferred Ubiquitin Gene from a Mosquito Host.</title>
        <authorList>
            <person name="Wang Y."/>
            <person name="White M.M."/>
            <person name="Kvist S."/>
            <person name="Moncalvo J.M."/>
        </authorList>
    </citation>
    <scope>NUCLEOTIDE SEQUENCE [LARGE SCALE GENOMIC DNA]</scope>
    <source>
        <strain evidence="1 2">ALG-7-W6</strain>
    </source>
</reference>
<comment type="caution">
    <text evidence="1">The sequence shown here is derived from an EMBL/GenBank/DDBJ whole genome shotgun (WGS) entry which is preliminary data.</text>
</comment>